<proteinExistence type="predicted"/>
<sequence>MSSNELVILFGISYEAIFGLLAGVVLVVFSVGFTAALILVLFALCRRFFKRGRGFRSGNERAEHNFVFEWLK</sequence>
<accession>A0ABV8F701</accession>
<dbReference type="EMBL" id="JBHSBC010000034">
    <property type="protein sequence ID" value="MFC3984449.1"/>
    <property type="molecule type" value="Genomic_DNA"/>
</dbReference>
<protein>
    <submittedName>
        <fullName evidence="2">Uncharacterized protein</fullName>
    </submittedName>
</protein>
<keyword evidence="1" id="KW-0472">Membrane</keyword>
<keyword evidence="1" id="KW-1133">Transmembrane helix</keyword>
<dbReference type="Proteomes" id="UP001595698">
    <property type="component" value="Unassembled WGS sequence"/>
</dbReference>
<dbReference type="RefSeq" id="WP_386194275.1">
    <property type="nucleotide sequence ID" value="NZ_JBHSBC010000034.1"/>
</dbReference>
<evidence type="ECO:0000256" key="1">
    <source>
        <dbReference type="SAM" id="Phobius"/>
    </source>
</evidence>
<organism evidence="2 3">
    <name type="scientific">Streptosporangium jomthongense</name>
    <dbReference type="NCBI Taxonomy" id="1193683"/>
    <lineage>
        <taxon>Bacteria</taxon>
        <taxon>Bacillati</taxon>
        <taxon>Actinomycetota</taxon>
        <taxon>Actinomycetes</taxon>
        <taxon>Streptosporangiales</taxon>
        <taxon>Streptosporangiaceae</taxon>
        <taxon>Streptosporangium</taxon>
    </lineage>
</organism>
<reference evidence="3" key="1">
    <citation type="journal article" date="2019" name="Int. J. Syst. Evol. Microbiol.">
        <title>The Global Catalogue of Microorganisms (GCM) 10K type strain sequencing project: providing services to taxonomists for standard genome sequencing and annotation.</title>
        <authorList>
            <consortium name="The Broad Institute Genomics Platform"/>
            <consortium name="The Broad Institute Genome Sequencing Center for Infectious Disease"/>
            <person name="Wu L."/>
            <person name="Ma J."/>
        </authorList>
    </citation>
    <scope>NUCLEOTIDE SEQUENCE [LARGE SCALE GENOMIC DNA]</scope>
    <source>
        <strain evidence="3">TBRC 7912</strain>
    </source>
</reference>
<name>A0ABV8F701_9ACTN</name>
<comment type="caution">
    <text evidence="2">The sequence shown here is derived from an EMBL/GenBank/DDBJ whole genome shotgun (WGS) entry which is preliminary data.</text>
</comment>
<gene>
    <name evidence="2" type="ORF">ACFOYY_30230</name>
</gene>
<keyword evidence="1" id="KW-0812">Transmembrane</keyword>
<keyword evidence="3" id="KW-1185">Reference proteome</keyword>
<evidence type="ECO:0000313" key="2">
    <source>
        <dbReference type="EMBL" id="MFC3984449.1"/>
    </source>
</evidence>
<feature type="transmembrane region" description="Helical" evidence="1">
    <location>
        <begin position="20"/>
        <end position="44"/>
    </location>
</feature>
<evidence type="ECO:0000313" key="3">
    <source>
        <dbReference type="Proteomes" id="UP001595698"/>
    </source>
</evidence>